<name>I4IQV9_MICAE</name>
<organism evidence="1 2">
    <name type="scientific">Microcystis aeruginosa PCC 9701</name>
    <dbReference type="NCBI Taxonomy" id="721123"/>
    <lineage>
        <taxon>Bacteria</taxon>
        <taxon>Bacillati</taxon>
        <taxon>Cyanobacteriota</taxon>
        <taxon>Cyanophyceae</taxon>
        <taxon>Oscillatoriophycideae</taxon>
        <taxon>Chroococcales</taxon>
        <taxon>Microcystaceae</taxon>
        <taxon>Microcystis</taxon>
    </lineage>
</organism>
<reference evidence="1 2" key="1">
    <citation type="submission" date="2012-04" db="EMBL/GenBank/DDBJ databases">
        <authorList>
            <person name="Genoscope - CEA"/>
        </authorList>
    </citation>
    <scope>NUCLEOTIDE SEQUENCE [LARGE SCALE GENOMIC DNA]</scope>
    <source>
        <strain evidence="1 2">9701</strain>
    </source>
</reference>
<dbReference type="Proteomes" id="UP000004047">
    <property type="component" value="Unassembled WGS sequence"/>
</dbReference>
<protein>
    <submittedName>
        <fullName evidence="1">Uncharacterized protein</fullName>
    </submittedName>
</protein>
<dbReference type="EMBL" id="CAIQ01000183">
    <property type="protein sequence ID" value="CCI36683.1"/>
    <property type="molecule type" value="Genomic_DNA"/>
</dbReference>
<sequence length="23" mass="2696">MRVADYIAQTLVEHGIHDVFFAY</sequence>
<accession>I4IQV9</accession>
<dbReference type="AlphaFoldDB" id="I4IQV9"/>
<evidence type="ECO:0000313" key="2">
    <source>
        <dbReference type="Proteomes" id="UP000004047"/>
    </source>
</evidence>
<dbReference type="HOGENOM" id="CLU_3422972_0_0_3"/>
<gene>
    <name evidence="1" type="ORF">MICAK_2630002</name>
</gene>
<comment type="caution">
    <text evidence="1">The sequence shown here is derived from an EMBL/GenBank/DDBJ whole genome shotgun (WGS) entry which is preliminary data.</text>
</comment>
<evidence type="ECO:0000313" key="1">
    <source>
        <dbReference type="EMBL" id="CCI36683.1"/>
    </source>
</evidence>
<proteinExistence type="predicted"/>